<dbReference type="InterPro" id="IPR005259">
    <property type="entry name" value="PriA"/>
</dbReference>
<dbReference type="Gene3D" id="3.40.50.300">
    <property type="entry name" value="P-loop containing nucleotide triphosphate hydrolases"/>
    <property type="match status" value="2"/>
</dbReference>
<keyword evidence="6 11" id="KW-0347">Helicase</keyword>
<keyword evidence="9 11" id="KW-0238">DNA-binding</keyword>
<evidence type="ECO:0000256" key="10">
    <source>
        <dbReference type="ARBA" id="ARBA00023235"/>
    </source>
</evidence>
<dbReference type="Pfam" id="PF00270">
    <property type="entry name" value="DEAD"/>
    <property type="match status" value="1"/>
</dbReference>
<comment type="cofactor">
    <cofactor evidence="11">
        <name>Zn(2+)</name>
        <dbReference type="ChEBI" id="CHEBI:29105"/>
    </cofactor>
    <text evidence="11">Binds 2 zinc ions per subunit.</text>
</comment>
<comment type="catalytic activity">
    <reaction evidence="11">
        <text>ATP + H2O = ADP + phosphate + H(+)</text>
        <dbReference type="Rhea" id="RHEA:13065"/>
        <dbReference type="ChEBI" id="CHEBI:15377"/>
        <dbReference type="ChEBI" id="CHEBI:15378"/>
        <dbReference type="ChEBI" id="CHEBI:30616"/>
        <dbReference type="ChEBI" id="CHEBI:43474"/>
        <dbReference type="ChEBI" id="CHEBI:456216"/>
        <dbReference type="EC" id="5.6.2.4"/>
    </reaction>
</comment>
<dbReference type="PROSITE" id="PS51192">
    <property type="entry name" value="HELICASE_ATP_BIND_1"/>
    <property type="match status" value="1"/>
</dbReference>
<dbReference type="InterPro" id="IPR011545">
    <property type="entry name" value="DEAD/DEAH_box_helicase_dom"/>
</dbReference>
<dbReference type="InterPro" id="IPR041236">
    <property type="entry name" value="PriA_C"/>
</dbReference>
<dbReference type="Proteomes" id="UP001299220">
    <property type="component" value="Unassembled WGS sequence"/>
</dbReference>
<reference evidence="13 14" key="1">
    <citation type="submission" date="2020-12" db="EMBL/GenBank/DDBJ databases">
        <title>Whole genome sequences of gut porcine anaerobes.</title>
        <authorList>
            <person name="Kubasova T."/>
            <person name="Jahodarova E."/>
            <person name="Rychlik I."/>
        </authorList>
    </citation>
    <scope>NUCLEOTIDE SEQUENCE [LARGE SCALE GENOMIC DNA]</scope>
    <source>
        <strain evidence="13 14">An867</strain>
    </source>
</reference>
<dbReference type="InterPro" id="IPR040498">
    <property type="entry name" value="PriA_CRR"/>
</dbReference>
<keyword evidence="4 11" id="KW-0547">Nucleotide-binding</keyword>
<evidence type="ECO:0000256" key="11">
    <source>
        <dbReference type="HAMAP-Rule" id="MF_00983"/>
    </source>
</evidence>
<keyword evidence="3 11" id="KW-0479">Metal-binding</keyword>
<dbReference type="InterPro" id="IPR001650">
    <property type="entry name" value="Helicase_C-like"/>
</dbReference>
<evidence type="ECO:0000256" key="8">
    <source>
        <dbReference type="ARBA" id="ARBA00022840"/>
    </source>
</evidence>
<dbReference type="Gene3D" id="3.40.1440.60">
    <property type="entry name" value="PriA, 3(prime) DNA-binding domain"/>
    <property type="match status" value="1"/>
</dbReference>
<evidence type="ECO:0000256" key="9">
    <source>
        <dbReference type="ARBA" id="ARBA00023125"/>
    </source>
</evidence>
<comment type="subunit">
    <text evidence="11">Component of the replication restart primosome.</text>
</comment>
<dbReference type="SUPFAM" id="SSF52540">
    <property type="entry name" value="P-loop containing nucleoside triphosphate hydrolases"/>
    <property type="match status" value="2"/>
</dbReference>
<evidence type="ECO:0000256" key="2">
    <source>
        <dbReference type="ARBA" id="ARBA00022705"/>
    </source>
</evidence>
<dbReference type="SMART" id="SM00490">
    <property type="entry name" value="HELICc"/>
    <property type="match status" value="1"/>
</dbReference>
<keyword evidence="8 11" id="KW-0067">ATP-binding</keyword>
<feature type="binding site" evidence="11">
    <location>
        <position position="555"/>
    </location>
    <ligand>
        <name>Zn(2+)</name>
        <dbReference type="ChEBI" id="CHEBI:29105"/>
        <label>1</label>
    </ligand>
</feature>
<organism evidence="13 14">
    <name type="scientific">Anaeromassilibacillus senegalensis</name>
    <dbReference type="NCBI Taxonomy" id="1673717"/>
    <lineage>
        <taxon>Bacteria</taxon>
        <taxon>Bacillati</taxon>
        <taxon>Bacillota</taxon>
        <taxon>Clostridia</taxon>
        <taxon>Eubacteriales</taxon>
        <taxon>Acutalibacteraceae</taxon>
        <taxon>Anaeromassilibacillus</taxon>
    </lineage>
</organism>
<feature type="domain" description="Helicase ATP-binding" evidence="12">
    <location>
        <begin position="287"/>
        <end position="453"/>
    </location>
</feature>
<dbReference type="CDD" id="cd17929">
    <property type="entry name" value="DEXHc_priA"/>
    <property type="match status" value="1"/>
</dbReference>
<feature type="binding site" evidence="11">
    <location>
        <position position="545"/>
    </location>
    <ligand>
        <name>Zn(2+)</name>
        <dbReference type="ChEBI" id="CHEBI:29105"/>
        <label>2</label>
    </ligand>
</feature>
<dbReference type="InterPro" id="IPR041222">
    <property type="entry name" value="PriA_3primeBD"/>
</dbReference>
<dbReference type="Pfam" id="PF18074">
    <property type="entry name" value="PriA_C"/>
    <property type="match status" value="1"/>
</dbReference>
<evidence type="ECO:0000313" key="13">
    <source>
        <dbReference type="EMBL" id="MCF2651567.1"/>
    </source>
</evidence>
<feature type="binding site" evidence="11">
    <location>
        <position position="515"/>
    </location>
    <ligand>
        <name>Zn(2+)</name>
        <dbReference type="ChEBI" id="CHEBI:29105"/>
        <label>1</label>
    </ligand>
</feature>
<keyword evidence="1 11" id="KW-0639">Primosome</keyword>
<keyword evidence="5 11" id="KW-0378">Hydrolase</keyword>
<feature type="binding site" evidence="11">
    <location>
        <position position="542"/>
    </location>
    <ligand>
        <name>Zn(2+)</name>
        <dbReference type="ChEBI" id="CHEBI:29105"/>
        <label>2</label>
    </ligand>
</feature>
<sequence>MNLLLAQLAVENTTYRFDKPFTYIVPEALRAAVCPGVRVTVPFGSGNRTRVAMVLALQEAEQPDSRLKAILKTLDDEPLLSAEMLELVPWMKSRYYCTLFEAVKLMIPAGIGYKIVNRYRISAAFKDYDRTLYGDLEWQIIQQLSNAKQGMTGAQLMVKLGIDEKCDALCGLLEKGIVIRENAASRNMGDATSKMICAVPDFSGTLSPKQQSAFDTLCDVGTVSVRELSYFTGVSTAVIKALADKGAAEIFEVERFRRPKLSAAEQNALPKTLSPEQARVAQEILRECDAPEPSVALLYGITGSGKTAVFMHVIRHVLDAGRGVIVTVPEISLTPQTLAVFTAAFGDTVAVFHSGLSMGERMDEWKRVRSGQAKIVVGTRSAVFAPMQNLGLIVMDEEQESTYKSESSPRYHAREIAKFRTNYNRAYCLLCSATPSVESYYMAKSGKYQYHELLNRYGEAIVPDVRLVDMNSEDLYRGKPLISMALARAVSENLEQGRQSILLLNRRGYHTYAVCRDCKTVVSCPNCSISLTYHAANNRLMCHYCGHSEPAYARCRSCGGELTFSGGGTQKAEDQLREAFPEARILRIDTDTTANKYALEKKLAAFSAGEYDIMVGTQMVAKGLDFENVTLVGVLSADQSLYSDDYRSNERTFDLLTQVVGRAGRGRFRGTALIQTHVPENPYLHLAARQDYARFFETEIRFRRAMLYPPFSDILQIGFVGEKEETVRLAAEEFSARLCETFSRDYPTLPIRLLRASAASVSRMGGKYRYKIIMKYKNTKQFREIIASLIIAFSADKRFSAVTVYADPNPDTIL</sequence>
<evidence type="ECO:0000256" key="4">
    <source>
        <dbReference type="ARBA" id="ARBA00022741"/>
    </source>
</evidence>
<comment type="caution">
    <text evidence="13">The sequence shown here is derived from an EMBL/GenBank/DDBJ whole genome shotgun (WGS) entry which is preliminary data.</text>
</comment>
<keyword evidence="14" id="KW-1185">Reference proteome</keyword>
<accession>A0ABS9CL77</accession>
<dbReference type="NCBIfam" id="TIGR00595">
    <property type="entry name" value="priA"/>
    <property type="match status" value="1"/>
</dbReference>
<dbReference type="InterPro" id="IPR042115">
    <property type="entry name" value="PriA_3primeBD_sf"/>
</dbReference>
<feature type="binding site" evidence="11">
    <location>
        <position position="524"/>
    </location>
    <ligand>
        <name>Zn(2+)</name>
        <dbReference type="ChEBI" id="CHEBI:29105"/>
        <label>2</label>
    </ligand>
</feature>
<evidence type="ECO:0000256" key="3">
    <source>
        <dbReference type="ARBA" id="ARBA00022723"/>
    </source>
</evidence>
<evidence type="ECO:0000256" key="7">
    <source>
        <dbReference type="ARBA" id="ARBA00022833"/>
    </source>
</evidence>
<dbReference type="HAMAP" id="MF_00983">
    <property type="entry name" value="PriA"/>
    <property type="match status" value="1"/>
</dbReference>
<evidence type="ECO:0000313" key="14">
    <source>
        <dbReference type="Proteomes" id="UP001299220"/>
    </source>
</evidence>
<dbReference type="Pfam" id="PF00271">
    <property type="entry name" value="Helicase_C"/>
    <property type="match status" value="1"/>
</dbReference>
<feature type="binding site" evidence="11">
    <location>
        <position position="527"/>
    </location>
    <ligand>
        <name>Zn(2+)</name>
        <dbReference type="ChEBI" id="CHEBI:29105"/>
        <label>2</label>
    </ligand>
</feature>
<dbReference type="EMBL" id="JAFBIT010000001">
    <property type="protein sequence ID" value="MCF2651567.1"/>
    <property type="molecule type" value="Genomic_DNA"/>
</dbReference>
<comment type="similarity">
    <text evidence="11">Belongs to the helicase family. PriA subfamily.</text>
</comment>
<evidence type="ECO:0000259" key="12">
    <source>
        <dbReference type="PROSITE" id="PS51192"/>
    </source>
</evidence>
<keyword evidence="7 11" id="KW-0862">Zinc</keyword>
<dbReference type="EC" id="5.6.2.4" evidence="11"/>
<protein>
    <recommendedName>
        <fullName evidence="11">Replication restart protein PriA</fullName>
    </recommendedName>
    <alternativeName>
        <fullName evidence="11">ATP-dependent DNA helicase PriA</fullName>
        <ecNumber evidence="11">5.6.2.4</ecNumber>
    </alternativeName>
    <alternativeName>
        <fullName evidence="11">DNA 3'-5' helicase PriA</fullName>
    </alternativeName>
</protein>
<dbReference type="Pfam" id="PF17764">
    <property type="entry name" value="PriA_3primeBD"/>
    <property type="match status" value="1"/>
</dbReference>
<dbReference type="SMART" id="SM00487">
    <property type="entry name" value="DEXDc"/>
    <property type="match status" value="1"/>
</dbReference>
<dbReference type="PANTHER" id="PTHR30580">
    <property type="entry name" value="PRIMOSOMAL PROTEIN N"/>
    <property type="match status" value="1"/>
</dbReference>
<evidence type="ECO:0000256" key="1">
    <source>
        <dbReference type="ARBA" id="ARBA00022515"/>
    </source>
</evidence>
<evidence type="ECO:0000256" key="5">
    <source>
        <dbReference type="ARBA" id="ARBA00022801"/>
    </source>
</evidence>
<feature type="binding site" evidence="11">
    <location>
        <position position="558"/>
    </location>
    <ligand>
        <name>Zn(2+)</name>
        <dbReference type="ChEBI" id="CHEBI:29105"/>
        <label>1</label>
    </ligand>
</feature>
<proteinExistence type="inferred from homology"/>
<dbReference type="InterPro" id="IPR027417">
    <property type="entry name" value="P-loop_NTPase"/>
</dbReference>
<name>A0ABS9CL77_9FIRM</name>
<keyword evidence="10 11" id="KW-0413">Isomerase</keyword>
<dbReference type="Pfam" id="PF18319">
    <property type="entry name" value="Zn_ribbon_PriA"/>
    <property type="match status" value="1"/>
</dbReference>
<feature type="binding site" evidence="11">
    <location>
        <position position="518"/>
    </location>
    <ligand>
        <name>Zn(2+)</name>
        <dbReference type="ChEBI" id="CHEBI:29105"/>
        <label>1</label>
    </ligand>
</feature>
<keyword evidence="2 11" id="KW-0235">DNA replication</keyword>
<comment type="catalytic activity">
    <reaction evidence="11">
        <text>Couples ATP hydrolysis with the unwinding of duplex DNA by translocating in the 3'-5' direction.</text>
        <dbReference type="EC" id="5.6.2.4"/>
    </reaction>
</comment>
<dbReference type="InterPro" id="IPR014001">
    <property type="entry name" value="Helicase_ATP-bd"/>
</dbReference>
<comment type="function">
    <text evidence="11">Initiates the restart of stalled replication forks, which reloads the replicative helicase on sites other than the origin of replication. Recognizes and binds to abandoned replication forks and remodels them to uncover a helicase loading site. Promotes assembly of the primosome at these replication forks.</text>
</comment>
<dbReference type="PANTHER" id="PTHR30580:SF0">
    <property type="entry name" value="PRIMOSOMAL PROTEIN N"/>
    <property type="match status" value="1"/>
</dbReference>
<dbReference type="RefSeq" id="WP_235322579.1">
    <property type="nucleotide sequence ID" value="NZ_JAFBIT010000001.1"/>
</dbReference>
<evidence type="ECO:0000256" key="6">
    <source>
        <dbReference type="ARBA" id="ARBA00022806"/>
    </source>
</evidence>
<gene>
    <name evidence="11 13" type="primary">priA</name>
    <name evidence="13" type="ORF">JQM67_02985</name>
</gene>